<proteinExistence type="predicted"/>
<comment type="caution">
    <text evidence="4">The sequence shown here is derived from an EMBL/GenBank/DDBJ whole genome shotgun (WGS) entry which is preliminary data.</text>
</comment>
<evidence type="ECO:0000256" key="1">
    <source>
        <dbReference type="SAM" id="MobiDB-lite"/>
    </source>
</evidence>
<organism evidence="4 5">
    <name type="scientific">Caenorhabditis angaria</name>
    <dbReference type="NCBI Taxonomy" id="860376"/>
    <lineage>
        <taxon>Eukaryota</taxon>
        <taxon>Metazoa</taxon>
        <taxon>Ecdysozoa</taxon>
        <taxon>Nematoda</taxon>
        <taxon>Chromadorea</taxon>
        <taxon>Rhabditida</taxon>
        <taxon>Rhabditina</taxon>
        <taxon>Rhabditomorpha</taxon>
        <taxon>Rhabditoidea</taxon>
        <taxon>Rhabditidae</taxon>
        <taxon>Peloderinae</taxon>
        <taxon>Caenorhabditis</taxon>
    </lineage>
</organism>
<feature type="compositionally biased region" description="Acidic residues" evidence="1">
    <location>
        <begin position="1"/>
        <end position="11"/>
    </location>
</feature>
<dbReference type="AlphaFoldDB" id="A0A9P1MTX8"/>
<evidence type="ECO:0000313" key="5">
    <source>
        <dbReference type="Proteomes" id="UP001152747"/>
    </source>
</evidence>
<name>A0A9P1MTX8_9PELO</name>
<dbReference type="EMBL" id="CANHGI010000001">
    <property type="protein sequence ID" value="CAI5438741.1"/>
    <property type="molecule type" value="Genomic_DNA"/>
</dbReference>
<evidence type="ECO:0008006" key="6">
    <source>
        <dbReference type="Google" id="ProtNLM"/>
    </source>
</evidence>
<dbReference type="Proteomes" id="UP001152747">
    <property type="component" value="Unassembled WGS sequence"/>
</dbReference>
<dbReference type="Pfam" id="PF00646">
    <property type="entry name" value="F-box"/>
    <property type="match status" value="1"/>
</dbReference>
<dbReference type="InterPro" id="IPR012885">
    <property type="entry name" value="F-box_Sdz-33"/>
</dbReference>
<dbReference type="InterPro" id="IPR001810">
    <property type="entry name" value="F-box_dom"/>
</dbReference>
<sequence length="399" mass="47649">MSSSEGEDEELASFSTSEHHESSEEDEDIEGFSSPQNQENTLQQEMEQDAYVYPYTTSWFDMPEELREMVIDKIDPITVFRFKQCSKLCGEEARRSKNSMYKIELNSSEKGTHICFHLTNEYPNCPHFRYTFRETGLRKWKNTTIVHEKMEYEDWSQDDCDEMIYVAERNDDYDVCESSYTDKLKEEQWRTLENGDHKSIVAKNFEKHLEEYEHSVKCFIYNDHGVRIGNFHMTNLRNLQHIEIDTIDVLEKNILSIEQIAKCREKVSLSKTELTFDQFIQLKAEYIDIRIKHLTNEQIKRYLKMWENGEIDENVQHIMIKLGGLKVLEQQYYTDGLLTVFEREPATKKYRSTRNQCSFEIKCPRQYIISVWLSENLITINRRIQENRHRAIPSRRAFH</sequence>
<feature type="domain" description="F-box" evidence="2">
    <location>
        <begin position="59"/>
        <end position="88"/>
    </location>
</feature>
<gene>
    <name evidence="4" type="ORF">CAMP_LOCUS1378</name>
</gene>
<evidence type="ECO:0000259" key="2">
    <source>
        <dbReference type="Pfam" id="PF00646"/>
    </source>
</evidence>
<reference evidence="4" key="1">
    <citation type="submission" date="2022-11" db="EMBL/GenBank/DDBJ databases">
        <authorList>
            <person name="Kikuchi T."/>
        </authorList>
    </citation>
    <scope>NUCLEOTIDE SEQUENCE</scope>
    <source>
        <strain evidence="4">PS1010</strain>
    </source>
</reference>
<dbReference type="Pfam" id="PF07735">
    <property type="entry name" value="FBA_2"/>
    <property type="match status" value="1"/>
</dbReference>
<feature type="domain" description="Sdz-33 F-box" evidence="3">
    <location>
        <begin position="268"/>
        <end position="320"/>
    </location>
</feature>
<evidence type="ECO:0000313" key="4">
    <source>
        <dbReference type="EMBL" id="CAI5438741.1"/>
    </source>
</evidence>
<evidence type="ECO:0000259" key="3">
    <source>
        <dbReference type="Pfam" id="PF07735"/>
    </source>
</evidence>
<feature type="region of interest" description="Disordered" evidence="1">
    <location>
        <begin position="1"/>
        <end position="36"/>
    </location>
</feature>
<keyword evidence="5" id="KW-1185">Reference proteome</keyword>
<accession>A0A9P1MTX8</accession>
<protein>
    <recommendedName>
        <fullName evidence="6">F-box domain-containing protein</fullName>
    </recommendedName>
</protein>